<sequence length="39" mass="4624">MAAISIRFNYTKIYWFSHSNSKWQTGNPARQALTFCRDL</sequence>
<evidence type="ECO:0000313" key="1">
    <source>
        <dbReference type="EMBL" id="ATC85853.1"/>
    </source>
</evidence>
<dbReference type="Proteomes" id="UP000016505">
    <property type="component" value="Chromosome I"/>
</dbReference>
<gene>
    <name evidence="1" type="ORF">PARC_a1212</name>
</gene>
<dbReference type="AlphaFoldDB" id="A0A290S155"/>
<name>A0A290S155_9GAMM</name>
<protein>
    <submittedName>
        <fullName evidence="1">Uncharacterized protein</fullName>
    </submittedName>
</protein>
<dbReference type="EMBL" id="CP011025">
    <property type="protein sequence ID" value="ATC85853.1"/>
    <property type="molecule type" value="Genomic_DNA"/>
</dbReference>
<evidence type="ECO:0000313" key="2">
    <source>
        <dbReference type="Proteomes" id="UP000016505"/>
    </source>
</evidence>
<dbReference type="KEGG" id="part:PARC_a1212"/>
<accession>A0A290S155</accession>
<proteinExistence type="predicted"/>
<reference evidence="1 2" key="1">
    <citation type="journal article" date="2012" name="J. Bacteriol.">
        <title>Genome sequences of type strains of seven species of the marine bacterium Pseudoalteromonas.</title>
        <authorList>
            <person name="Xie B.B."/>
            <person name="Shu Y.L."/>
            <person name="Qin Q.L."/>
            <person name="Rong J.C."/>
            <person name="Zhang X.Y."/>
            <person name="Chen X.L."/>
            <person name="Shi M."/>
            <person name="He H.L."/>
            <person name="Zhou B.C."/>
            <person name="Zhang Y.Z."/>
        </authorList>
    </citation>
    <scope>NUCLEOTIDE SEQUENCE [LARGE SCALE GENOMIC DNA]</scope>
    <source>
        <strain evidence="1 2">A 37-1-2</strain>
    </source>
</reference>
<organism evidence="1 2">
    <name type="scientific">Pseudoalteromonas arctica A 37-1-2</name>
    <dbReference type="NCBI Taxonomy" id="1117313"/>
    <lineage>
        <taxon>Bacteria</taxon>
        <taxon>Pseudomonadati</taxon>
        <taxon>Pseudomonadota</taxon>
        <taxon>Gammaproteobacteria</taxon>
        <taxon>Alteromonadales</taxon>
        <taxon>Pseudoalteromonadaceae</taxon>
        <taxon>Pseudoalteromonas</taxon>
    </lineage>
</organism>